<keyword evidence="4 12" id="KW-0808">Transferase</keyword>
<dbReference type="EC" id="2.7.8.13" evidence="12 13"/>
<comment type="pathway">
    <text evidence="12">Cell wall biogenesis; peptidoglycan biosynthesis.</text>
</comment>
<dbReference type="PROSITE" id="PS01347">
    <property type="entry name" value="MRAY_1"/>
    <property type="match status" value="1"/>
</dbReference>
<dbReference type="PANTHER" id="PTHR22926:SF5">
    <property type="entry name" value="PHOSPHO-N-ACETYLMURAMOYL-PENTAPEPTIDE-TRANSFERASE HOMOLOG"/>
    <property type="match status" value="1"/>
</dbReference>
<keyword evidence="12" id="KW-1003">Cell membrane</keyword>
<evidence type="ECO:0000256" key="9">
    <source>
        <dbReference type="ARBA" id="ARBA00023136"/>
    </source>
</evidence>
<comment type="function">
    <text evidence="12">Catalyzes the initial step of the lipid cycle reactions in the biosynthesis of the cell wall peptidoglycan: transfers peptidoglycan precursor phospho-MurNAc-pentapeptide from UDP-MurNAc-pentapeptide onto the lipid carrier undecaprenyl phosphate, yielding undecaprenyl-pyrophosphoryl-MurNAc-pentapeptide, known as lipid I.</text>
</comment>
<dbReference type="GO" id="GO:0005886">
    <property type="term" value="C:plasma membrane"/>
    <property type="evidence" value="ECO:0007669"/>
    <property type="project" value="UniProtKB-SubCell"/>
</dbReference>
<dbReference type="GO" id="GO:0046872">
    <property type="term" value="F:metal ion binding"/>
    <property type="evidence" value="ECO:0007669"/>
    <property type="project" value="UniProtKB-KW"/>
</dbReference>
<evidence type="ECO:0000313" key="16">
    <source>
        <dbReference type="Proteomes" id="UP000031518"/>
    </source>
</evidence>
<dbReference type="UniPathway" id="UPA00219"/>
<feature type="transmembrane region" description="Helical" evidence="12">
    <location>
        <begin position="83"/>
        <end position="100"/>
    </location>
</feature>
<reference evidence="15 16" key="2">
    <citation type="submission" date="2015-01" db="EMBL/GenBank/DDBJ databases">
        <title>Complete genome sequence of Pyrinomonas methylaliphatogenes type strain K22T.</title>
        <authorList>
            <person name="Lee K.C.Y."/>
            <person name="Power J.F."/>
            <person name="Dunfield P.F."/>
            <person name="Morgan X.C."/>
            <person name="Huttenhower C."/>
            <person name="Stott M.B."/>
        </authorList>
    </citation>
    <scope>NUCLEOTIDE SEQUENCE [LARGE SCALE GENOMIC DNA]</scope>
    <source>
        <strain evidence="15 16">K22</strain>
    </source>
</reference>
<feature type="transmembrane region" description="Helical" evidence="12">
    <location>
        <begin position="28"/>
        <end position="50"/>
    </location>
</feature>
<dbReference type="Proteomes" id="UP000031518">
    <property type="component" value="Unassembled WGS sequence"/>
</dbReference>
<dbReference type="GO" id="GO:0009252">
    <property type="term" value="P:peptidoglycan biosynthetic process"/>
    <property type="evidence" value="ECO:0007669"/>
    <property type="project" value="UniProtKB-UniRule"/>
</dbReference>
<keyword evidence="7 12" id="KW-0573">Peptidoglycan synthesis</keyword>
<feature type="transmembrane region" description="Helical" evidence="12">
    <location>
        <begin position="106"/>
        <end position="124"/>
    </location>
</feature>
<dbReference type="GO" id="GO:0051992">
    <property type="term" value="F:UDP-N-acetylmuramoyl-L-alanyl-D-glutamyl-meso-2,6-diaminopimelyl-D-alanyl-D-alanine:undecaprenyl-phosphate transferase activity"/>
    <property type="evidence" value="ECO:0007669"/>
    <property type="project" value="RHEA"/>
</dbReference>
<evidence type="ECO:0000256" key="12">
    <source>
        <dbReference type="HAMAP-Rule" id="MF_00038"/>
    </source>
</evidence>
<feature type="transmembrane region" description="Helical" evidence="12">
    <location>
        <begin position="256"/>
        <end position="273"/>
    </location>
</feature>
<dbReference type="PANTHER" id="PTHR22926">
    <property type="entry name" value="PHOSPHO-N-ACETYLMURAMOYL-PENTAPEPTIDE-TRANSFERASE"/>
    <property type="match status" value="1"/>
</dbReference>
<dbReference type="RefSeq" id="WP_041978670.1">
    <property type="nucleotide sequence ID" value="NZ_CBXV010000008.1"/>
</dbReference>
<keyword evidence="12 14" id="KW-0460">Magnesium</keyword>
<dbReference type="AlphaFoldDB" id="A0A0B6X4G4"/>
<organism evidence="15 16">
    <name type="scientific">Pyrinomonas methylaliphatogenes</name>
    <dbReference type="NCBI Taxonomy" id="454194"/>
    <lineage>
        <taxon>Bacteria</taxon>
        <taxon>Pseudomonadati</taxon>
        <taxon>Acidobacteriota</taxon>
        <taxon>Blastocatellia</taxon>
        <taxon>Blastocatellales</taxon>
        <taxon>Pyrinomonadaceae</taxon>
        <taxon>Pyrinomonas</taxon>
    </lineage>
</organism>
<evidence type="ECO:0000256" key="6">
    <source>
        <dbReference type="ARBA" id="ARBA00022960"/>
    </source>
</evidence>
<protein>
    <recommendedName>
        <fullName evidence="12 13">Phospho-N-acetylmuramoyl-pentapeptide-transferase</fullName>
        <ecNumber evidence="12 13">2.7.8.13</ecNumber>
    </recommendedName>
    <alternativeName>
        <fullName evidence="12">UDP-MurNAc-pentapeptide phosphotransferase</fullName>
    </alternativeName>
</protein>
<dbReference type="PROSITE" id="PS01348">
    <property type="entry name" value="MRAY_2"/>
    <property type="match status" value="1"/>
</dbReference>
<evidence type="ECO:0000256" key="14">
    <source>
        <dbReference type="PIRSR" id="PIRSR600715-1"/>
    </source>
</evidence>
<dbReference type="GO" id="GO:0071555">
    <property type="term" value="P:cell wall organization"/>
    <property type="evidence" value="ECO:0007669"/>
    <property type="project" value="UniProtKB-KW"/>
</dbReference>
<name>A0A0B6X4G4_9BACT</name>
<keyword evidence="9 12" id="KW-0472">Membrane</keyword>
<feature type="transmembrane region" description="Helical" evidence="12">
    <location>
        <begin position="306"/>
        <end position="328"/>
    </location>
</feature>
<dbReference type="GO" id="GO:0008360">
    <property type="term" value="P:regulation of cell shape"/>
    <property type="evidence" value="ECO:0007669"/>
    <property type="project" value="UniProtKB-KW"/>
</dbReference>
<feature type="transmembrane region" description="Helical" evidence="12">
    <location>
        <begin position="144"/>
        <end position="165"/>
    </location>
</feature>
<dbReference type="Pfam" id="PF00953">
    <property type="entry name" value="Glycos_transf_4"/>
    <property type="match status" value="1"/>
</dbReference>
<keyword evidence="12 14" id="KW-0479">Metal-binding</keyword>
<dbReference type="GO" id="GO:0008963">
    <property type="term" value="F:phospho-N-acetylmuramoyl-pentapeptide-transferase activity"/>
    <property type="evidence" value="ECO:0007669"/>
    <property type="project" value="UniProtKB-UniRule"/>
</dbReference>
<comment type="subcellular location">
    <subcellularLocation>
        <location evidence="12">Cell membrane</location>
        <topology evidence="12">Multi-pass membrane protein</topology>
    </subcellularLocation>
    <subcellularLocation>
        <location evidence="1">Membrane</location>
        <topology evidence="1">Multi-pass membrane protein</topology>
    </subcellularLocation>
</comment>
<feature type="transmembrane region" description="Helical" evidence="12">
    <location>
        <begin position="355"/>
        <end position="374"/>
    </location>
</feature>
<dbReference type="OrthoDB" id="9805475at2"/>
<keyword evidence="8 12" id="KW-1133">Transmembrane helix</keyword>
<proteinExistence type="inferred from homology"/>
<dbReference type="InterPro" id="IPR018480">
    <property type="entry name" value="PNAcMuramoyl-5peptid_Trfase_CS"/>
</dbReference>
<keyword evidence="11 12" id="KW-0961">Cell wall biogenesis/degradation</keyword>
<dbReference type="GO" id="GO:0051301">
    <property type="term" value="P:cell division"/>
    <property type="evidence" value="ECO:0007669"/>
    <property type="project" value="UniProtKB-KW"/>
</dbReference>
<accession>A0A0B6X4G4</accession>
<keyword evidence="6 12" id="KW-0133">Cell shape</keyword>
<comment type="catalytic activity">
    <reaction evidence="12">
        <text>UDP-N-acetyl-alpha-D-muramoyl-L-alanyl-gamma-D-glutamyl-meso-2,6-diaminopimeloyl-D-alanyl-D-alanine + di-trans,octa-cis-undecaprenyl phosphate = di-trans,octa-cis-undecaprenyl diphospho-N-acetyl-alpha-D-muramoyl-L-alanyl-D-glutamyl-meso-2,6-diaminopimeloyl-D-alanyl-D-alanine + UMP</text>
        <dbReference type="Rhea" id="RHEA:28386"/>
        <dbReference type="ChEBI" id="CHEBI:57865"/>
        <dbReference type="ChEBI" id="CHEBI:60392"/>
        <dbReference type="ChEBI" id="CHEBI:61386"/>
        <dbReference type="ChEBI" id="CHEBI:61387"/>
        <dbReference type="EC" id="2.7.8.13"/>
    </reaction>
</comment>
<dbReference type="InterPro" id="IPR000715">
    <property type="entry name" value="Glycosyl_transferase_4"/>
</dbReference>
<feature type="binding site" evidence="14">
    <location>
        <position position="284"/>
    </location>
    <ligand>
        <name>Mg(2+)</name>
        <dbReference type="ChEBI" id="CHEBI:18420"/>
    </ligand>
</feature>
<evidence type="ECO:0000256" key="8">
    <source>
        <dbReference type="ARBA" id="ARBA00022989"/>
    </source>
</evidence>
<sequence length="377" mass="42218">MFYYLFYEWLYRSLQAHEESYFVKALNVFQYITFRTAYAAVTALVLSLLLGKPVIRWLREWNIGQQIRQEGPQWHMSKRNTPTMGGVLIIGSVIVSTLLWGRLDKLYVWIALVATTLFAAIGFLDDYLKVKRRQSLGLTGRQKLLGQLLVALLVWGVLYCCTEYTWNVNVPFFKATADPNPRTSISYIGPYLYLPFIVLVLLGTSNAVNLTDGLDGLAISVTFIAMAALTAFTYVTGHAGFASYLGLTHRPEVAELTVFCGAMAGASLGFLWYNAPPAEVFMGDVGSLAIGGAIGTVAVLTKQEFMLLMVGGVFVIEALSVMLQVFSFKTTRRRIFKMAPLHHHFEMLGWRESKVVFRFLILAILFALLSLSTLKLR</sequence>
<feature type="transmembrane region" description="Helical" evidence="12">
    <location>
        <begin position="185"/>
        <end position="204"/>
    </location>
</feature>
<keyword evidence="10 12" id="KW-0131">Cell cycle</keyword>
<evidence type="ECO:0000256" key="3">
    <source>
        <dbReference type="ARBA" id="ARBA00022618"/>
    </source>
</evidence>
<evidence type="ECO:0000256" key="11">
    <source>
        <dbReference type="ARBA" id="ARBA00023316"/>
    </source>
</evidence>
<dbReference type="CDD" id="cd06852">
    <property type="entry name" value="GT_MraY"/>
    <property type="match status" value="1"/>
</dbReference>
<evidence type="ECO:0000256" key="10">
    <source>
        <dbReference type="ARBA" id="ARBA00023306"/>
    </source>
</evidence>
<dbReference type="InterPro" id="IPR003524">
    <property type="entry name" value="PNAcMuramoyl-5peptid_Trfase"/>
</dbReference>
<dbReference type="Pfam" id="PF10555">
    <property type="entry name" value="MraY_sig1"/>
    <property type="match status" value="1"/>
</dbReference>
<evidence type="ECO:0000256" key="13">
    <source>
        <dbReference type="NCBIfam" id="TIGR00445"/>
    </source>
</evidence>
<evidence type="ECO:0000256" key="5">
    <source>
        <dbReference type="ARBA" id="ARBA00022692"/>
    </source>
</evidence>
<keyword evidence="16" id="KW-1185">Reference proteome</keyword>
<feature type="transmembrane region" description="Helical" evidence="12">
    <location>
        <begin position="280"/>
        <end position="300"/>
    </location>
</feature>
<dbReference type="EMBL" id="CBXV010000008">
    <property type="protein sequence ID" value="CDM67080.1"/>
    <property type="molecule type" value="Genomic_DNA"/>
</dbReference>
<comment type="cofactor">
    <cofactor evidence="12 14">
        <name>Mg(2+)</name>
        <dbReference type="ChEBI" id="CHEBI:18420"/>
    </cofactor>
</comment>
<evidence type="ECO:0000256" key="7">
    <source>
        <dbReference type="ARBA" id="ARBA00022984"/>
    </source>
</evidence>
<feature type="transmembrane region" description="Helical" evidence="12">
    <location>
        <begin position="216"/>
        <end position="236"/>
    </location>
</feature>
<feature type="binding site" evidence="14">
    <location>
        <position position="209"/>
    </location>
    <ligand>
        <name>Mg(2+)</name>
        <dbReference type="ChEBI" id="CHEBI:18420"/>
    </ligand>
</feature>
<evidence type="ECO:0000313" key="15">
    <source>
        <dbReference type="EMBL" id="CDM67080.1"/>
    </source>
</evidence>
<dbReference type="NCBIfam" id="TIGR00445">
    <property type="entry name" value="mraY"/>
    <property type="match status" value="1"/>
</dbReference>
<reference evidence="15 16" key="1">
    <citation type="submission" date="2013-12" db="EMBL/GenBank/DDBJ databases">
        <authorList>
            <person name="Stott M."/>
        </authorList>
    </citation>
    <scope>NUCLEOTIDE SEQUENCE [LARGE SCALE GENOMIC DNA]</scope>
    <source>
        <strain evidence="15 16">K22</strain>
    </source>
</reference>
<keyword evidence="3 12" id="KW-0132">Cell division</keyword>
<dbReference type="HAMAP" id="MF_00038">
    <property type="entry name" value="MraY"/>
    <property type="match status" value="1"/>
</dbReference>
<keyword evidence="5 12" id="KW-0812">Transmembrane</keyword>
<evidence type="ECO:0000256" key="2">
    <source>
        <dbReference type="ARBA" id="ARBA00005583"/>
    </source>
</evidence>
<dbReference type="STRING" id="454194.PYK22_03129"/>
<evidence type="ECO:0000256" key="1">
    <source>
        <dbReference type="ARBA" id="ARBA00004141"/>
    </source>
</evidence>
<gene>
    <name evidence="12" type="primary">mraY</name>
    <name evidence="15" type="ORF">PYK22_03129</name>
</gene>
<evidence type="ECO:0000256" key="4">
    <source>
        <dbReference type="ARBA" id="ARBA00022679"/>
    </source>
</evidence>
<comment type="similarity">
    <text evidence="2 12">Belongs to the glycosyltransferase 4 family. MraY subfamily.</text>
</comment>